<dbReference type="SMART" id="SM00418">
    <property type="entry name" value="HTH_ARSR"/>
    <property type="match status" value="1"/>
</dbReference>
<name>A0ABT5C9L5_9BACT</name>
<protein>
    <submittedName>
        <fullName evidence="2">Metalloregulator ArsR/SmtB family transcription factor</fullName>
    </submittedName>
</protein>
<feature type="domain" description="HTH arsR-type" evidence="1">
    <location>
        <begin position="1"/>
        <end position="96"/>
    </location>
</feature>
<organism evidence="2 3">
    <name type="scientific">Sorangium atrum</name>
    <dbReference type="NCBI Taxonomy" id="2995308"/>
    <lineage>
        <taxon>Bacteria</taxon>
        <taxon>Pseudomonadati</taxon>
        <taxon>Myxococcota</taxon>
        <taxon>Polyangia</taxon>
        <taxon>Polyangiales</taxon>
        <taxon>Polyangiaceae</taxon>
        <taxon>Sorangium</taxon>
    </lineage>
</organism>
<dbReference type="Pfam" id="PF12840">
    <property type="entry name" value="HTH_20"/>
    <property type="match status" value="1"/>
</dbReference>
<dbReference type="CDD" id="cd00090">
    <property type="entry name" value="HTH_ARSR"/>
    <property type="match status" value="1"/>
</dbReference>
<dbReference type="InterPro" id="IPR011991">
    <property type="entry name" value="ArsR-like_HTH"/>
</dbReference>
<dbReference type="Gene3D" id="1.10.10.10">
    <property type="entry name" value="Winged helix-like DNA-binding domain superfamily/Winged helix DNA-binding domain"/>
    <property type="match status" value="1"/>
</dbReference>
<dbReference type="RefSeq" id="WP_272100774.1">
    <property type="nucleotide sequence ID" value="NZ_JAQNDK010000004.1"/>
</dbReference>
<comment type="caution">
    <text evidence="2">The sequence shown here is derived from an EMBL/GenBank/DDBJ whole genome shotgun (WGS) entry which is preliminary data.</text>
</comment>
<evidence type="ECO:0000313" key="3">
    <source>
        <dbReference type="Proteomes" id="UP001217485"/>
    </source>
</evidence>
<proteinExistence type="predicted"/>
<dbReference type="InterPro" id="IPR036388">
    <property type="entry name" value="WH-like_DNA-bd_sf"/>
</dbReference>
<dbReference type="PANTHER" id="PTHR38600">
    <property type="entry name" value="TRANSCRIPTIONAL REGULATORY PROTEIN"/>
    <property type="match status" value="1"/>
</dbReference>
<evidence type="ECO:0000259" key="1">
    <source>
        <dbReference type="PROSITE" id="PS50987"/>
    </source>
</evidence>
<dbReference type="PROSITE" id="PS50987">
    <property type="entry name" value="HTH_ARSR_2"/>
    <property type="match status" value="1"/>
</dbReference>
<accession>A0ABT5C9L5</accession>
<dbReference type="EMBL" id="JAQNDK010000004">
    <property type="protein sequence ID" value="MDC0682653.1"/>
    <property type="molecule type" value="Genomic_DNA"/>
</dbReference>
<gene>
    <name evidence="2" type="ORF">POL72_33310</name>
</gene>
<evidence type="ECO:0000313" key="2">
    <source>
        <dbReference type="EMBL" id="MDC0682653.1"/>
    </source>
</evidence>
<dbReference type="NCBIfam" id="NF033788">
    <property type="entry name" value="HTH_metalloreg"/>
    <property type="match status" value="1"/>
</dbReference>
<keyword evidence="3" id="KW-1185">Reference proteome</keyword>
<dbReference type="PANTHER" id="PTHR38600:SF2">
    <property type="entry name" value="SLL0088 PROTEIN"/>
    <property type="match status" value="1"/>
</dbReference>
<dbReference type="InterPro" id="IPR001845">
    <property type="entry name" value="HTH_ArsR_DNA-bd_dom"/>
</dbReference>
<dbReference type="InterPro" id="IPR036390">
    <property type="entry name" value="WH_DNA-bd_sf"/>
</dbReference>
<sequence length="119" mass="13004">MSKACEPAVADVFFALGDGTRLSVVTRLGAGGALSATALSDGAKVTRQAIVKHLRVLEGAGLVTHERRGREVLYALEPRRIEEARVFLDGISAGWDRALERLRRMVEEPSPPPRKRETL</sequence>
<dbReference type="SUPFAM" id="SSF46785">
    <property type="entry name" value="Winged helix' DNA-binding domain"/>
    <property type="match status" value="1"/>
</dbReference>
<reference evidence="2 3" key="1">
    <citation type="submission" date="2023-01" db="EMBL/GenBank/DDBJ databases">
        <title>Minimal conservation of predation-associated metabolite biosynthetic gene clusters underscores biosynthetic potential of Myxococcota including descriptions for ten novel species: Archangium lansinium sp. nov., Myxococcus landrumus sp. nov., Nannocystis bai.</title>
        <authorList>
            <person name="Ahearne A."/>
            <person name="Stevens C."/>
            <person name="Dowd S."/>
        </authorList>
    </citation>
    <scope>NUCLEOTIDE SEQUENCE [LARGE SCALE GENOMIC DNA]</scope>
    <source>
        <strain evidence="2 3">WIWO2</strain>
    </source>
</reference>
<dbReference type="PRINTS" id="PR00778">
    <property type="entry name" value="HTHARSR"/>
</dbReference>
<dbReference type="Proteomes" id="UP001217485">
    <property type="component" value="Unassembled WGS sequence"/>
</dbReference>